<evidence type="ECO:0008006" key="5">
    <source>
        <dbReference type="Google" id="ProtNLM"/>
    </source>
</evidence>
<keyword evidence="4" id="KW-1185">Reference proteome</keyword>
<evidence type="ECO:0000256" key="2">
    <source>
        <dbReference type="SAM" id="MobiDB-lite"/>
    </source>
</evidence>
<protein>
    <recommendedName>
        <fullName evidence="5">Glycosyltransferase family 28 N-terminal domain-containing protein</fullName>
    </recommendedName>
</protein>
<dbReference type="STRING" id="569365.A0A0D2AHD0"/>
<dbReference type="HOGENOM" id="CLU_000537_1_2_1"/>
<feature type="compositionally biased region" description="Polar residues" evidence="2">
    <location>
        <begin position="689"/>
        <end position="704"/>
    </location>
</feature>
<dbReference type="Gene3D" id="3.40.50.2000">
    <property type="entry name" value="Glycogen Phosphorylase B"/>
    <property type="match status" value="2"/>
</dbReference>
<organism evidence="3 4">
    <name type="scientific">Cladophialophora immunda</name>
    <dbReference type="NCBI Taxonomy" id="569365"/>
    <lineage>
        <taxon>Eukaryota</taxon>
        <taxon>Fungi</taxon>
        <taxon>Dikarya</taxon>
        <taxon>Ascomycota</taxon>
        <taxon>Pezizomycotina</taxon>
        <taxon>Eurotiomycetes</taxon>
        <taxon>Chaetothyriomycetidae</taxon>
        <taxon>Chaetothyriales</taxon>
        <taxon>Herpotrichiellaceae</taxon>
        <taxon>Cladophialophora</taxon>
    </lineage>
</organism>
<feature type="compositionally biased region" description="Low complexity" evidence="2">
    <location>
        <begin position="925"/>
        <end position="940"/>
    </location>
</feature>
<keyword evidence="1" id="KW-0808">Transferase</keyword>
<dbReference type="VEuPathDB" id="FungiDB:PV07_10024"/>
<dbReference type="OrthoDB" id="5835829at2759"/>
<feature type="region of interest" description="Disordered" evidence="2">
    <location>
        <begin position="716"/>
        <end position="759"/>
    </location>
</feature>
<sequence length="940" mass="101936">MEDSTFPADKQSEERPRQNTLLHLDPPPEYQQSPSAEQILGPNGDTSNDTSAVSKAERAGWTVQDHAADIVHFLAELPDHESPGHQPPGHQSPQSELPDHAAVSSGPSSRQSTSATRSTVASGTEQRAVSVAVDRYASMNLAFLALGDAHEIASFIVLGRTMRSKYGHRIRLATHSDFHDLVTENGLEHYDVGLPSGTSSSIRKLQKADLQRLLAAFWLCCTDLDHMPRWRKSQSNIVDCANSSLADSRSPPFVANAIVANPTSLASIHIAEKLGIPLHIMHTRPSTPTKLFEHPQMNGSKFQDQDRRTSNLLSYSLVEALAWHDVGAAVNDFRTNVLHLEPLGMGSAVHLAQKLLIPHTYCWPAALLPTPSDWDENIHVTGFLHLEAPQYVPPAALAHFLAHNPAPIFVHLVAYSSGEASRLLQLLLDGICRSGGRVLLSRESIINVEEHVFDTKVFLLDECPLEWLLPRVSCVVHHGSIGMLAAALRAKKPSVLVPRDSEDCFWSQIASRRGLSPQPILFKDLNSSNLASALFRAFNHKVKETVAAYGEKFSSDSAAERTASIVQSQFNAQCSPCEMTASRVAMLKHSKTKQKLSPFAAAVLVNDGKINISDLRLYGPCSYDTDRGPWDPVTGTAGVFFEGIQRMVTFFSGVSRECLARPVSLESSDPALGAVSPGGPHRSQEDETGSISGHSYVTDPSLSPLTTALGEMHTGLRHYSNNANPTAGNSSSKFVFDDIEPGSLKKPTNSSASRKGRGDGQMAAKVLKIIQTPMDLSLSMAKGFHNAPLLYGDTTIRKNRKVQNLSQGILEAGRELGLGFYDAFTGLITQPIICTYNEGPVGLAKGLVSGALGVLVKPGAAMIGVPGYTLKGIYMEVSKHASRSTCDTIVSALLNGVMEECKQNPVQREEVLRMWESEDRRKHTLSSTSSTSRSGVSASF</sequence>
<dbReference type="AlphaFoldDB" id="A0A0D2AHD0"/>
<dbReference type="SUPFAM" id="SSF53756">
    <property type="entry name" value="UDP-Glycosyltransferase/glycogen phosphorylase"/>
    <property type="match status" value="1"/>
</dbReference>
<accession>A0A0D2AHD0</accession>
<dbReference type="GeneID" id="27349218"/>
<dbReference type="Proteomes" id="UP000054466">
    <property type="component" value="Unassembled WGS sequence"/>
</dbReference>
<dbReference type="RefSeq" id="XP_016244513.1">
    <property type="nucleotide sequence ID" value="XM_016397322.1"/>
</dbReference>
<evidence type="ECO:0000256" key="1">
    <source>
        <dbReference type="ARBA" id="ARBA00022679"/>
    </source>
</evidence>
<dbReference type="GO" id="GO:0008194">
    <property type="term" value="F:UDP-glycosyltransferase activity"/>
    <property type="evidence" value="ECO:0007669"/>
    <property type="project" value="InterPro"/>
</dbReference>
<reference evidence="3 4" key="1">
    <citation type="submission" date="2015-01" db="EMBL/GenBank/DDBJ databases">
        <title>The Genome Sequence of Cladophialophora immunda CBS83496.</title>
        <authorList>
            <consortium name="The Broad Institute Genomics Platform"/>
            <person name="Cuomo C."/>
            <person name="de Hoog S."/>
            <person name="Gorbushina A."/>
            <person name="Stielow B."/>
            <person name="Teixiera M."/>
            <person name="Abouelleil A."/>
            <person name="Chapman S.B."/>
            <person name="Priest M."/>
            <person name="Young S.K."/>
            <person name="Wortman J."/>
            <person name="Nusbaum C."/>
            <person name="Birren B."/>
        </authorList>
    </citation>
    <scope>NUCLEOTIDE SEQUENCE [LARGE SCALE GENOMIC DNA]</scope>
    <source>
        <strain evidence="3 4">CBS 83496</strain>
    </source>
</reference>
<feature type="region of interest" description="Disordered" evidence="2">
    <location>
        <begin position="78"/>
        <end position="124"/>
    </location>
</feature>
<feature type="compositionally biased region" description="Polar residues" evidence="2">
    <location>
        <begin position="719"/>
        <end position="733"/>
    </location>
</feature>
<feature type="region of interest" description="Disordered" evidence="2">
    <location>
        <begin position="1"/>
        <end position="60"/>
    </location>
</feature>
<feature type="region of interest" description="Disordered" evidence="2">
    <location>
        <begin position="669"/>
        <end position="704"/>
    </location>
</feature>
<feature type="compositionally biased region" description="Polar residues" evidence="2">
    <location>
        <begin position="44"/>
        <end position="53"/>
    </location>
</feature>
<proteinExistence type="predicted"/>
<dbReference type="InterPro" id="IPR002213">
    <property type="entry name" value="UDP_glucos_trans"/>
</dbReference>
<dbReference type="PANTHER" id="PTHR48050:SF13">
    <property type="entry name" value="STEROL 3-BETA-GLUCOSYLTRANSFERASE UGT80A2"/>
    <property type="match status" value="1"/>
</dbReference>
<dbReference type="CDD" id="cd03784">
    <property type="entry name" value="GT1_Gtf-like"/>
    <property type="match status" value="1"/>
</dbReference>
<dbReference type="PANTHER" id="PTHR48050">
    <property type="entry name" value="STEROL 3-BETA-GLUCOSYLTRANSFERASE"/>
    <property type="match status" value="1"/>
</dbReference>
<gene>
    <name evidence="3" type="ORF">PV07_10024</name>
</gene>
<name>A0A0D2AHD0_9EURO</name>
<dbReference type="EMBL" id="KN847045">
    <property type="protein sequence ID" value="KIW24297.1"/>
    <property type="molecule type" value="Genomic_DNA"/>
</dbReference>
<evidence type="ECO:0000313" key="3">
    <source>
        <dbReference type="EMBL" id="KIW24297.1"/>
    </source>
</evidence>
<evidence type="ECO:0000313" key="4">
    <source>
        <dbReference type="Proteomes" id="UP000054466"/>
    </source>
</evidence>
<dbReference type="InterPro" id="IPR050426">
    <property type="entry name" value="Glycosyltransferase_28"/>
</dbReference>
<feature type="region of interest" description="Disordered" evidence="2">
    <location>
        <begin position="918"/>
        <end position="940"/>
    </location>
</feature>
<feature type="compositionally biased region" description="Low complexity" evidence="2">
    <location>
        <begin position="108"/>
        <end position="124"/>
    </location>
</feature>